<dbReference type="InterPro" id="IPR002925">
    <property type="entry name" value="Dienelactn_hydro"/>
</dbReference>
<comment type="caution">
    <text evidence="2">The sequence shown here is derived from an EMBL/GenBank/DDBJ whole genome shotgun (WGS) entry which is preliminary data.</text>
</comment>
<evidence type="ECO:0000259" key="1">
    <source>
        <dbReference type="Pfam" id="PF01738"/>
    </source>
</evidence>
<keyword evidence="3" id="KW-1185">Reference proteome</keyword>
<name>A0A7J5URI4_9MICO</name>
<dbReference type="GO" id="GO:0016787">
    <property type="term" value="F:hydrolase activity"/>
    <property type="evidence" value="ECO:0007669"/>
    <property type="project" value="InterPro"/>
</dbReference>
<organism evidence="2 3">
    <name type="scientific">Georgenia thermotolerans</name>
    <dbReference type="NCBI Taxonomy" id="527326"/>
    <lineage>
        <taxon>Bacteria</taxon>
        <taxon>Bacillati</taxon>
        <taxon>Actinomycetota</taxon>
        <taxon>Actinomycetes</taxon>
        <taxon>Micrococcales</taxon>
        <taxon>Bogoriellaceae</taxon>
        <taxon>Georgenia</taxon>
    </lineage>
</organism>
<dbReference type="InterPro" id="IPR029058">
    <property type="entry name" value="AB_hydrolase_fold"/>
</dbReference>
<evidence type="ECO:0000313" key="2">
    <source>
        <dbReference type="EMBL" id="KAE8765062.1"/>
    </source>
</evidence>
<protein>
    <submittedName>
        <fullName evidence="2">Phospholipase</fullName>
    </submittedName>
</protein>
<proteinExistence type="predicted"/>
<dbReference type="PANTHER" id="PTHR10655:SF17">
    <property type="entry name" value="LYSOPHOSPHOLIPASE-LIKE PROTEIN 1"/>
    <property type="match status" value="1"/>
</dbReference>
<feature type="domain" description="Dienelactone hydrolase" evidence="1">
    <location>
        <begin position="77"/>
        <end position="201"/>
    </location>
</feature>
<sequence>MTDRPSRPVIERWGAPLNLATTAVLAMHGRGQDAADMRALAEQIGETRAAYFAPVAPEGSWYPNPLTDPIDTNQPELDAALQAVEATLTKITWSGFAPARTVLVGFCQGASVLAHHIASSRMPYAGAVLLAGGYLGPEGTRAPVEGRWDGRPVVLGAAQDDPEVPMERVEETADALWRRGADVELVVSPGADHLIFAEQAAAARRLLARVRADVAA</sequence>
<dbReference type="PANTHER" id="PTHR10655">
    <property type="entry name" value="LYSOPHOSPHOLIPASE-RELATED"/>
    <property type="match status" value="1"/>
</dbReference>
<dbReference type="Pfam" id="PF01738">
    <property type="entry name" value="DLH"/>
    <property type="match status" value="1"/>
</dbReference>
<dbReference type="Proteomes" id="UP000451860">
    <property type="component" value="Unassembled WGS sequence"/>
</dbReference>
<dbReference type="InterPro" id="IPR050565">
    <property type="entry name" value="LYPA1-2/EST-like"/>
</dbReference>
<dbReference type="AlphaFoldDB" id="A0A7J5URI4"/>
<dbReference type="OrthoDB" id="9801763at2"/>
<gene>
    <name evidence="2" type="ORF">GB883_05570</name>
</gene>
<dbReference type="EMBL" id="WHJE01000016">
    <property type="protein sequence ID" value="KAE8765062.1"/>
    <property type="molecule type" value="Genomic_DNA"/>
</dbReference>
<dbReference type="RefSeq" id="WP_152203375.1">
    <property type="nucleotide sequence ID" value="NZ_VUKF01000027.1"/>
</dbReference>
<dbReference type="Gene3D" id="3.40.50.1820">
    <property type="entry name" value="alpha/beta hydrolase"/>
    <property type="match status" value="1"/>
</dbReference>
<reference evidence="2 3" key="1">
    <citation type="submission" date="2019-10" db="EMBL/GenBank/DDBJ databases">
        <title>Georgenia wutianyii sp. nov. and Georgenia yuyongxinii sp. nov. isolated from plateau pika (Ochotona curzoniae) in the Qinghai-Tibet plateau of China.</title>
        <authorList>
            <person name="Tian Z."/>
        </authorList>
    </citation>
    <scope>NUCLEOTIDE SEQUENCE [LARGE SCALE GENOMIC DNA]</scope>
    <source>
        <strain evidence="2 3">DSM 21501</strain>
    </source>
</reference>
<accession>A0A7J5URI4</accession>
<evidence type="ECO:0000313" key="3">
    <source>
        <dbReference type="Proteomes" id="UP000451860"/>
    </source>
</evidence>
<dbReference type="SUPFAM" id="SSF53474">
    <property type="entry name" value="alpha/beta-Hydrolases"/>
    <property type="match status" value="1"/>
</dbReference>